<dbReference type="GeneID" id="66108879"/>
<organism evidence="2 3">
    <name type="scientific">Guyanagaster necrorhizus</name>
    <dbReference type="NCBI Taxonomy" id="856835"/>
    <lineage>
        <taxon>Eukaryota</taxon>
        <taxon>Fungi</taxon>
        <taxon>Dikarya</taxon>
        <taxon>Basidiomycota</taxon>
        <taxon>Agaricomycotina</taxon>
        <taxon>Agaricomycetes</taxon>
        <taxon>Agaricomycetidae</taxon>
        <taxon>Agaricales</taxon>
        <taxon>Marasmiineae</taxon>
        <taxon>Physalacriaceae</taxon>
        <taxon>Guyanagaster</taxon>
    </lineage>
</organism>
<comment type="caution">
    <text evidence="2">The sequence shown here is derived from an EMBL/GenBank/DDBJ whole genome shotgun (WGS) entry which is preliminary data.</text>
</comment>
<evidence type="ECO:0000256" key="1">
    <source>
        <dbReference type="SAM" id="Phobius"/>
    </source>
</evidence>
<evidence type="ECO:0000313" key="2">
    <source>
        <dbReference type="EMBL" id="KAG7445157.1"/>
    </source>
</evidence>
<proteinExistence type="predicted"/>
<protein>
    <submittedName>
        <fullName evidence="2">Uncharacterized protein</fullName>
    </submittedName>
</protein>
<gene>
    <name evidence="2" type="ORF">BT62DRAFT_933576</name>
</gene>
<dbReference type="InterPro" id="IPR029058">
    <property type="entry name" value="AB_hydrolase_fold"/>
</dbReference>
<dbReference type="EMBL" id="MU250538">
    <property type="protein sequence ID" value="KAG7445157.1"/>
    <property type="molecule type" value="Genomic_DNA"/>
</dbReference>
<sequence length="77" mass="8228">MYSTAENVLSYVRIVMSTYSTNTVTVVGHSLGALSLLDDVFLNLQLPSVSVSVISYAPGLLILLRLATPQALPQSCN</sequence>
<keyword evidence="3" id="KW-1185">Reference proteome</keyword>
<dbReference type="Proteomes" id="UP000812287">
    <property type="component" value="Unassembled WGS sequence"/>
</dbReference>
<keyword evidence="1" id="KW-0812">Transmembrane</keyword>
<reference evidence="2" key="1">
    <citation type="submission" date="2020-11" db="EMBL/GenBank/DDBJ databases">
        <title>Adaptations for nitrogen fixation in a non-lichenized fungal sporocarp promotes dispersal by wood-feeding termites.</title>
        <authorList>
            <consortium name="DOE Joint Genome Institute"/>
            <person name="Koch R.A."/>
            <person name="Yoon G."/>
            <person name="Arayal U."/>
            <person name="Lail K."/>
            <person name="Amirebrahimi M."/>
            <person name="Labutti K."/>
            <person name="Lipzen A."/>
            <person name="Riley R."/>
            <person name="Barry K."/>
            <person name="Henrissat B."/>
            <person name="Grigoriev I.V."/>
            <person name="Herr J.R."/>
            <person name="Aime M.C."/>
        </authorList>
    </citation>
    <scope>NUCLEOTIDE SEQUENCE</scope>
    <source>
        <strain evidence="2">MCA 3950</strain>
    </source>
</reference>
<feature type="transmembrane region" description="Helical" evidence="1">
    <location>
        <begin position="44"/>
        <end position="64"/>
    </location>
</feature>
<accession>A0A9P7VQW3</accession>
<name>A0A9P7VQW3_9AGAR</name>
<evidence type="ECO:0000313" key="3">
    <source>
        <dbReference type="Proteomes" id="UP000812287"/>
    </source>
</evidence>
<keyword evidence="1" id="KW-0472">Membrane</keyword>
<dbReference type="Gene3D" id="3.40.50.1820">
    <property type="entry name" value="alpha/beta hydrolase"/>
    <property type="match status" value="1"/>
</dbReference>
<dbReference type="AlphaFoldDB" id="A0A9P7VQW3"/>
<dbReference type="OrthoDB" id="426718at2759"/>
<keyword evidence="1" id="KW-1133">Transmembrane helix</keyword>
<dbReference type="RefSeq" id="XP_043038657.1">
    <property type="nucleotide sequence ID" value="XM_043186582.1"/>
</dbReference>